<sequence length="248" mass="27410">MNRRFFIPVLLLLAASSCQAPLALQSVETSKNQEITPELPEDPKILQTIAPYKSTMDREMNTKISYAPGELSKAGDNSPLGGLLADYTLESAQKWGKQNGFPEVEAAVINIGGIRTSIGKGDVLLRHIYEVMPFENELVLVQMKGTDLGALFAYYLKTRKNNPVAGLYIKTKGEGIEKALIQGKEIDPDKTYTIATSDYLALGGDEMSFFSLGKMVSTGLKLRDLYIEKIRSEKELIGPTDLRLEFQP</sequence>
<dbReference type="EMBL" id="JADKYY010000004">
    <property type="protein sequence ID" value="MBF5027052.1"/>
    <property type="molecule type" value="Genomic_DNA"/>
</dbReference>
<feature type="domain" description="5'-Nucleotidase C-terminal" evidence="2">
    <location>
        <begin position="75"/>
        <end position="210"/>
    </location>
</feature>
<dbReference type="SUPFAM" id="SSF55816">
    <property type="entry name" value="5'-nucleotidase (syn. UDP-sugar hydrolase), C-terminal domain"/>
    <property type="match status" value="1"/>
</dbReference>
<name>A0A931E8Q2_9FLAO</name>
<dbReference type="GO" id="GO:0016787">
    <property type="term" value="F:hydrolase activity"/>
    <property type="evidence" value="ECO:0007669"/>
    <property type="project" value="InterPro"/>
</dbReference>
<dbReference type="InterPro" id="IPR006179">
    <property type="entry name" value="5_nucleotidase/apyrase"/>
</dbReference>
<accession>A0A931E8Q2</accession>
<dbReference type="InterPro" id="IPR008334">
    <property type="entry name" value="5'-Nucleotdase_C"/>
</dbReference>
<dbReference type="RefSeq" id="WP_194738976.1">
    <property type="nucleotide sequence ID" value="NZ_JADKYY010000004.1"/>
</dbReference>
<gene>
    <name evidence="3" type="ORF">IC612_04470</name>
</gene>
<dbReference type="PANTHER" id="PTHR11575:SF24">
    <property type="entry name" value="5'-NUCLEOTIDASE"/>
    <property type="match status" value="1"/>
</dbReference>
<evidence type="ECO:0000256" key="1">
    <source>
        <dbReference type="SAM" id="SignalP"/>
    </source>
</evidence>
<comment type="caution">
    <text evidence="3">The sequence shown here is derived from an EMBL/GenBank/DDBJ whole genome shotgun (WGS) entry which is preliminary data.</text>
</comment>
<organism evidence="3 4">
    <name type="scientific">Planobacterium oryzisoli</name>
    <dbReference type="NCBI Taxonomy" id="2771435"/>
    <lineage>
        <taxon>Bacteria</taxon>
        <taxon>Pseudomonadati</taxon>
        <taxon>Bacteroidota</taxon>
        <taxon>Flavobacteriia</taxon>
        <taxon>Flavobacteriales</taxon>
        <taxon>Weeksellaceae</taxon>
        <taxon>Chryseobacterium group</taxon>
        <taxon>Chryseobacterium</taxon>
    </lineage>
</organism>
<proteinExistence type="predicted"/>
<keyword evidence="4" id="KW-1185">Reference proteome</keyword>
<keyword evidence="1" id="KW-0732">Signal</keyword>
<dbReference type="Pfam" id="PF02872">
    <property type="entry name" value="5_nucleotid_C"/>
    <property type="match status" value="1"/>
</dbReference>
<evidence type="ECO:0000259" key="2">
    <source>
        <dbReference type="Pfam" id="PF02872"/>
    </source>
</evidence>
<dbReference type="Gene3D" id="3.90.780.10">
    <property type="entry name" value="5'-Nucleotidase, C-terminal domain"/>
    <property type="match status" value="1"/>
</dbReference>
<dbReference type="GO" id="GO:0030288">
    <property type="term" value="C:outer membrane-bounded periplasmic space"/>
    <property type="evidence" value="ECO:0007669"/>
    <property type="project" value="TreeGrafter"/>
</dbReference>
<reference evidence="3" key="1">
    <citation type="submission" date="2020-11" db="EMBL/GenBank/DDBJ databases">
        <title>Genome seq and assembly of Planobacterium sp.</title>
        <authorList>
            <person name="Chhetri G."/>
        </authorList>
    </citation>
    <scope>NUCLEOTIDE SEQUENCE</scope>
    <source>
        <strain evidence="3">GCR5</strain>
    </source>
</reference>
<dbReference type="GO" id="GO:0009166">
    <property type="term" value="P:nucleotide catabolic process"/>
    <property type="evidence" value="ECO:0007669"/>
    <property type="project" value="InterPro"/>
</dbReference>
<dbReference type="PANTHER" id="PTHR11575">
    <property type="entry name" value="5'-NUCLEOTIDASE-RELATED"/>
    <property type="match status" value="1"/>
</dbReference>
<dbReference type="Proteomes" id="UP000694480">
    <property type="component" value="Unassembled WGS sequence"/>
</dbReference>
<protein>
    <submittedName>
        <fullName evidence="3">5'-nucleotidase C-terminal domain-containing protein</fullName>
    </submittedName>
</protein>
<evidence type="ECO:0000313" key="4">
    <source>
        <dbReference type="Proteomes" id="UP000694480"/>
    </source>
</evidence>
<dbReference type="InterPro" id="IPR036907">
    <property type="entry name" value="5'-Nucleotdase_C_sf"/>
</dbReference>
<feature type="chain" id="PRO_5036974048" evidence="1">
    <location>
        <begin position="21"/>
        <end position="248"/>
    </location>
</feature>
<feature type="signal peptide" evidence="1">
    <location>
        <begin position="1"/>
        <end position="20"/>
    </location>
</feature>
<evidence type="ECO:0000313" key="3">
    <source>
        <dbReference type="EMBL" id="MBF5027052.1"/>
    </source>
</evidence>
<dbReference type="AlphaFoldDB" id="A0A931E8Q2"/>
<dbReference type="PROSITE" id="PS51257">
    <property type="entry name" value="PROKAR_LIPOPROTEIN"/>
    <property type="match status" value="1"/>
</dbReference>